<dbReference type="KEGG" id="upv:EJN92_03290"/>
<dbReference type="RefSeq" id="WP_126126517.1">
    <property type="nucleotide sequence ID" value="NZ_CP034464.1"/>
</dbReference>
<dbReference type="AlphaFoldDB" id="A0A3Q9BNS4"/>
<dbReference type="Proteomes" id="UP000275663">
    <property type="component" value="Chromosome"/>
</dbReference>
<name>A0A3Q9BNS4_9BURK</name>
<evidence type="ECO:0000313" key="3">
    <source>
        <dbReference type="Proteomes" id="UP000275663"/>
    </source>
</evidence>
<protein>
    <submittedName>
        <fullName evidence="2">Uncharacterized protein</fullName>
    </submittedName>
</protein>
<evidence type="ECO:0000256" key="1">
    <source>
        <dbReference type="SAM" id="MobiDB-lite"/>
    </source>
</evidence>
<dbReference type="EMBL" id="CP034464">
    <property type="protein sequence ID" value="AZP11118.1"/>
    <property type="molecule type" value="Genomic_DNA"/>
</dbReference>
<feature type="region of interest" description="Disordered" evidence="1">
    <location>
        <begin position="231"/>
        <end position="261"/>
    </location>
</feature>
<reference evidence="2 3" key="1">
    <citation type="journal article" date="2011" name="Int. J. Syst. Evol. Microbiol.">
        <title>Description of Undibacterium oligocarboniphilum sp. nov., isolated from purified water, and Undibacterium pigrum strain CCUG 49012 as the type strain of Undibacterium parvum sp. nov., and emended descriptions of the genus Undibacterium and the species Undibacterium pigrum.</title>
        <authorList>
            <person name="Eder W."/>
            <person name="Wanner G."/>
            <person name="Ludwig W."/>
            <person name="Busse H.J."/>
            <person name="Ziemke-Kageler F."/>
            <person name="Lang E."/>
        </authorList>
    </citation>
    <scope>NUCLEOTIDE SEQUENCE [LARGE SCALE GENOMIC DNA]</scope>
    <source>
        <strain evidence="2 3">DSM 23061</strain>
    </source>
</reference>
<evidence type="ECO:0000313" key="2">
    <source>
        <dbReference type="EMBL" id="AZP11118.1"/>
    </source>
</evidence>
<feature type="compositionally biased region" description="Gly residues" evidence="1">
    <location>
        <begin position="247"/>
        <end position="261"/>
    </location>
</feature>
<keyword evidence="3" id="KW-1185">Reference proteome</keyword>
<dbReference type="OrthoDB" id="278697at2"/>
<proteinExistence type="predicted"/>
<accession>A0A3Q9BNS4</accession>
<gene>
    <name evidence="2" type="ORF">EJN92_03290</name>
</gene>
<feature type="compositionally biased region" description="Low complexity" evidence="1">
    <location>
        <begin position="231"/>
        <end position="246"/>
    </location>
</feature>
<organism evidence="2 3">
    <name type="scientific">Undibacterium parvum</name>
    <dbReference type="NCBI Taxonomy" id="401471"/>
    <lineage>
        <taxon>Bacteria</taxon>
        <taxon>Pseudomonadati</taxon>
        <taxon>Pseudomonadota</taxon>
        <taxon>Betaproteobacteria</taxon>
        <taxon>Burkholderiales</taxon>
        <taxon>Oxalobacteraceae</taxon>
        <taxon>Undibacterium</taxon>
    </lineage>
</organism>
<sequence length="261" mass="28089">MLENLKSKIVNVRAHMVIRDSSYRPQLEDLPDELFTYWKNTAHKEFPGIPSDAIFFARAAEGLLMFFDIVRNSERACGLPSKAADSVWHAWSAMSQAQLDRFCCKHYARTIPHVEAGQMAITMDLALATSLVTARKLDGLVLASCTVPRLFGLDRHLKMPGGFAYRVSGGELGFSQINQRGIAEAKMQFPFWFNSAELLAAGLITQNAYDAQLLKKKNRQDGAACGSGFSSSSCDLGSAADSCDAGGDSGGSSCGGGCGGD</sequence>